<feature type="transmembrane region" description="Helical" evidence="1">
    <location>
        <begin position="189"/>
        <end position="211"/>
    </location>
</feature>
<comment type="caution">
    <text evidence="2">The sequence shown here is derived from an EMBL/GenBank/DDBJ whole genome shotgun (WGS) entry which is preliminary data.</text>
</comment>
<dbReference type="EMBL" id="BAABFR010000008">
    <property type="protein sequence ID" value="GAA4385839.1"/>
    <property type="molecule type" value="Genomic_DNA"/>
</dbReference>
<feature type="transmembrane region" description="Helical" evidence="1">
    <location>
        <begin position="88"/>
        <end position="121"/>
    </location>
</feature>
<feature type="transmembrane region" description="Helical" evidence="1">
    <location>
        <begin position="57"/>
        <end position="76"/>
    </location>
</feature>
<dbReference type="Proteomes" id="UP001500635">
    <property type="component" value="Unassembled WGS sequence"/>
</dbReference>
<dbReference type="PANTHER" id="PTHR37314:SF4">
    <property type="entry name" value="UPF0700 TRANSMEMBRANE PROTEIN YOAK"/>
    <property type="match status" value="1"/>
</dbReference>
<reference evidence="3" key="1">
    <citation type="journal article" date="2019" name="Int. J. Syst. Evol. Microbiol.">
        <title>The Global Catalogue of Microorganisms (GCM) 10K type strain sequencing project: providing services to taxonomists for standard genome sequencing and annotation.</title>
        <authorList>
            <consortium name="The Broad Institute Genomics Platform"/>
            <consortium name="The Broad Institute Genome Sequencing Center for Infectious Disease"/>
            <person name="Wu L."/>
            <person name="Ma J."/>
        </authorList>
    </citation>
    <scope>NUCLEOTIDE SEQUENCE [LARGE SCALE GENOMIC DNA]</scope>
    <source>
        <strain evidence="3">JCM 17688</strain>
    </source>
</reference>
<name>A0ABP8J6C2_9ACTN</name>
<keyword evidence="1" id="KW-0812">Transmembrane</keyword>
<evidence type="ECO:0000313" key="2">
    <source>
        <dbReference type="EMBL" id="GAA4385839.1"/>
    </source>
</evidence>
<dbReference type="PANTHER" id="PTHR37314">
    <property type="entry name" value="SLR0142 PROTEIN"/>
    <property type="match status" value="1"/>
</dbReference>
<proteinExistence type="predicted"/>
<organism evidence="2 3">
    <name type="scientific">Tsukamurella soli</name>
    <dbReference type="NCBI Taxonomy" id="644556"/>
    <lineage>
        <taxon>Bacteria</taxon>
        <taxon>Bacillati</taxon>
        <taxon>Actinomycetota</taxon>
        <taxon>Actinomycetes</taxon>
        <taxon>Mycobacteriales</taxon>
        <taxon>Tsukamurellaceae</taxon>
        <taxon>Tsukamurella</taxon>
    </lineage>
</organism>
<dbReference type="Pfam" id="PF06912">
    <property type="entry name" value="DUF1275"/>
    <property type="match status" value="1"/>
</dbReference>
<evidence type="ECO:0000256" key="1">
    <source>
        <dbReference type="SAM" id="Phobius"/>
    </source>
</evidence>
<sequence>MVSIRRRELLLAVVLSGVSGFLDAVGYLYLGGFFISFMSGNSTKMAASAAEGMWPSAGRALGVIGLFFLGVIAGSVMSRVGDGRATVLWATTGVVTVAAAAHTAGVTVPAVLLLAVAMGVLNSTFQRGGEVSIGLTYMTGTLVKAGQRLVDAAFGGPRYLWLRYVMLWLALTSGAVAGAYSYTRWHLTVLWGAAAVLAATAAVTTIVRAATRTRPSAGGNR</sequence>
<gene>
    <name evidence="2" type="ORF">GCM10023147_08140</name>
</gene>
<protein>
    <submittedName>
        <fullName evidence="2">YoaK family protein</fullName>
    </submittedName>
</protein>
<feature type="transmembrane region" description="Helical" evidence="1">
    <location>
        <begin position="162"/>
        <end position="183"/>
    </location>
</feature>
<keyword evidence="3" id="KW-1185">Reference proteome</keyword>
<accession>A0ABP8J6C2</accession>
<keyword evidence="1" id="KW-1133">Transmembrane helix</keyword>
<dbReference type="InterPro" id="IPR010699">
    <property type="entry name" value="DUF1275"/>
</dbReference>
<feature type="transmembrane region" description="Helical" evidence="1">
    <location>
        <begin position="9"/>
        <end position="37"/>
    </location>
</feature>
<evidence type="ECO:0000313" key="3">
    <source>
        <dbReference type="Proteomes" id="UP001500635"/>
    </source>
</evidence>
<keyword evidence="1" id="KW-0472">Membrane</keyword>